<protein>
    <submittedName>
        <fullName evidence="2">Uncharacterized protein</fullName>
    </submittedName>
</protein>
<evidence type="ECO:0000313" key="3">
    <source>
        <dbReference type="Proteomes" id="UP000184497"/>
    </source>
</evidence>
<dbReference type="RefSeq" id="WP_175547586.1">
    <property type="nucleotide sequence ID" value="NZ_FRAQ01000002.1"/>
</dbReference>
<evidence type="ECO:0000313" key="2">
    <source>
        <dbReference type="EMBL" id="SHK63582.1"/>
    </source>
</evidence>
<dbReference type="NCBIfam" id="NF041600">
    <property type="entry name" value="cyt_ox_CcoM"/>
    <property type="match status" value="1"/>
</dbReference>
<evidence type="ECO:0000256" key="1">
    <source>
        <dbReference type="SAM" id="Phobius"/>
    </source>
</evidence>
<dbReference type="STRING" id="564117.SAMN05216369_2562"/>
<keyword evidence="1" id="KW-0812">Transmembrane</keyword>
<dbReference type="EMBL" id="FRAQ01000002">
    <property type="protein sequence ID" value="SHK63582.1"/>
    <property type="molecule type" value="Genomic_DNA"/>
</dbReference>
<dbReference type="InterPro" id="IPR048085">
    <property type="entry name" value="Cyt_ox_CcoM-like"/>
</dbReference>
<keyword evidence="1" id="KW-0472">Membrane</keyword>
<reference evidence="3" key="1">
    <citation type="submission" date="2016-11" db="EMBL/GenBank/DDBJ databases">
        <authorList>
            <person name="Varghese N."/>
            <person name="Submissions S."/>
        </authorList>
    </citation>
    <scope>NUCLEOTIDE SEQUENCE [LARGE SCALE GENOMIC DNA]</scope>
    <source>
        <strain evidence="3">CGMCC 1.10835</strain>
    </source>
</reference>
<organism evidence="2 3">
    <name type="scientific">Marinobacter antarcticus</name>
    <dbReference type="NCBI Taxonomy" id="564117"/>
    <lineage>
        <taxon>Bacteria</taxon>
        <taxon>Pseudomonadati</taxon>
        <taxon>Pseudomonadota</taxon>
        <taxon>Gammaproteobacteria</taxon>
        <taxon>Pseudomonadales</taxon>
        <taxon>Marinobacteraceae</taxon>
        <taxon>Marinobacter</taxon>
    </lineage>
</organism>
<accession>A0A1M6U2T1</accession>
<name>A0A1M6U2T1_9GAMM</name>
<feature type="transmembrane region" description="Helical" evidence="1">
    <location>
        <begin position="6"/>
        <end position="29"/>
    </location>
</feature>
<keyword evidence="1" id="KW-1133">Transmembrane helix</keyword>
<keyword evidence="3" id="KW-1185">Reference proteome</keyword>
<dbReference type="AlphaFoldDB" id="A0A1M6U2T1"/>
<sequence length="51" mass="5565">MYMDPVVFAGIATVLLMVVFFVGVGIFIMRDQKAHGGDQHKEDLKTGGKPV</sequence>
<proteinExistence type="predicted"/>
<dbReference type="Proteomes" id="UP000184497">
    <property type="component" value="Unassembled WGS sequence"/>
</dbReference>
<gene>
    <name evidence="2" type="ORF">SAMN05216369_2562</name>
</gene>